<evidence type="ECO:0000313" key="3">
    <source>
        <dbReference type="Proteomes" id="UP001218638"/>
    </source>
</evidence>
<proteinExistence type="predicted"/>
<feature type="signal peptide" evidence="1">
    <location>
        <begin position="1"/>
        <end position="21"/>
    </location>
</feature>
<sequence>MKSHLLFLSLVILPFASVSHADVLKLTNGSVLEGTYIGGTADAVRFQVDSTVQTIPRSDVAALSLQPTSASTQSIDVARVSPATVVVPANTALFVKLLEPLDSQRNQPGDRFAVELMTDVKVDGTVAVPAGSRLTGQLKKAERAGRLRGRAELAFSLVEMEYGGKHIAVRTSPQAETGDRAGTLKEVAIGAASHQMASGAAGTGAGLGLIRSAATKGDAVAYPAGTFFEFRLLAPVQLN</sequence>
<dbReference type="Proteomes" id="UP001218638">
    <property type="component" value="Chromosome"/>
</dbReference>
<evidence type="ECO:0000256" key="1">
    <source>
        <dbReference type="SAM" id="SignalP"/>
    </source>
</evidence>
<dbReference type="RefSeq" id="WP_330932351.1">
    <property type="nucleotide sequence ID" value="NZ_CP119075.1"/>
</dbReference>
<protein>
    <submittedName>
        <fullName evidence="2">Uncharacterized protein</fullName>
    </submittedName>
</protein>
<organism evidence="2 3">
    <name type="scientific">Synoicihabitans lomoniglobus</name>
    <dbReference type="NCBI Taxonomy" id="2909285"/>
    <lineage>
        <taxon>Bacteria</taxon>
        <taxon>Pseudomonadati</taxon>
        <taxon>Verrucomicrobiota</taxon>
        <taxon>Opitutia</taxon>
        <taxon>Opitutales</taxon>
        <taxon>Opitutaceae</taxon>
        <taxon>Synoicihabitans</taxon>
    </lineage>
</organism>
<keyword evidence="3" id="KW-1185">Reference proteome</keyword>
<dbReference type="EMBL" id="CP119075">
    <property type="protein sequence ID" value="WED67245.1"/>
    <property type="molecule type" value="Genomic_DNA"/>
</dbReference>
<dbReference type="AlphaFoldDB" id="A0AAF0I5W8"/>
<accession>A0AAF0I5W8</accession>
<gene>
    <name evidence="2" type="ORF">PXH66_10320</name>
</gene>
<dbReference type="KEGG" id="slom:PXH66_10320"/>
<evidence type="ECO:0000313" key="2">
    <source>
        <dbReference type="EMBL" id="WED67245.1"/>
    </source>
</evidence>
<name>A0AAF0I5W8_9BACT</name>
<keyword evidence="1" id="KW-0732">Signal</keyword>
<feature type="chain" id="PRO_5042090819" evidence="1">
    <location>
        <begin position="22"/>
        <end position="239"/>
    </location>
</feature>
<reference evidence="2" key="1">
    <citation type="submission" date="2023-03" db="EMBL/GenBank/DDBJ databases">
        <title>Lomoglobus Profundus gen. nov., sp. nov., a novel member of the phylum Verrucomicrobia, isolated from deep-marine sediment of South China Sea.</title>
        <authorList>
            <person name="Ahmad T."/>
            <person name="Ishaq S.E."/>
            <person name="Wang F."/>
        </authorList>
    </citation>
    <scope>NUCLEOTIDE SEQUENCE</scope>
    <source>
        <strain evidence="2">LMO-M01</strain>
    </source>
</reference>